<proteinExistence type="predicted"/>
<dbReference type="EMBL" id="JADCTT010000006">
    <property type="protein sequence ID" value="KAF9750535.1"/>
    <property type="molecule type" value="Genomic_DNA"/>
</dbReference>
<sequence>MLPSSVRRVVTAAPQASGLAATLVSSAPKAAASAPFISHNHQRRFSSSKPSRSDNGASDLPAGQSVPASSGSSRGQGKAGAEKRKRKAAERDPALKNLPSVPNTHHMSGEALGLSSFFSLHRPISITQTMPRAVTDEQFASIFASRSKSNTVSETMSTLSNTIDQLEGPMAQMTINTQQEGHGDGVHRMDFKNPDGSEASIYLEVDAMSGDFLPFRPLLCLNHSPPPNPHPSWRPSLLRMLSITAYTRPCSRSRRPPSLTARLGLLPTAPNHPGCAAQKFPRATCSTSAQVRRGSGPTGHARHQCQETAKAEDEEEEVQEAHEADEKSSPQA</sequence>
<name>A0A8H7TMY3_BIOOC</name>
<dbReference type="AlphaFoldDB" id="A0A8H7TMY3"/>
<feature type="region of interest" description="Disordered" evidence="1">
    <location>
        <begin position="286"/>
        <end position="332"/>
    </location>
</feature>
<feature type="region of interest" description="Disordered" evidence="1">
    <location>
        <begin position="30"/>
        <end position="107"/>
    </location>
</feature>
<evidence type="ECO:0000313" key="2">
    <source>
        <dbReference type="EMBL" id="KAF9750535.1"/>
    </source>
</evidence>
<feature type="compositionally biased region" description="Basic and acidic residues" evidence="1">
    <location>
        <begin position="319"/>
        <end position="332"/>
    </location>
</feature>
<accession>A0A8H7TMY3</accession>
<feature type="compositionally biased region" description="Polar residues" evidence="1">
    <location>
        <begin position="47"/>
        <end position="56"/>
    </location>
</feature>
<reference evidence="2" key="1">
    <citation type="submission" date="2020-10" db="EMBL/GenBank/DDBJ databases">
        <title>High-Quality Genome Resource of Clonostachys rosea strain S41 by Oxford Nanopore Long-Read Sequencing.</title>
        <authorList>
            <person name="Wang H."/>
        </authorList>
    </citation>
    <scope>NUCLEOTIDE SEQUENCE</scope>
    <source>
        <strain evidence="2">S41</strain>
    </source>
</reference>
<evidence type="ECO:0000313" key="3">
    <source>
        <dbReference type="Proteomes" id="UP000616885"/>
    </source>
</evidence>
<evidence type="ECO:0000256" key="1">
    <source>
        <dbReference type="SAM" id="MobiDB-lite"/>
    </source>
</evidence>
<dbReference type="Proteomes" id="UP000616885">
    <property type="component" value="Unassembled WGS sequence"/>
</dbReference>
<protein>
    <submittedName>
        <fullName evidence="2">Uncharacterized protein</fullName>
    </submittedName>
</protein>
<comment type="caution">
    <text evidence="2">The sequence shown here is derived from an EMBL/GenBank/DDBJ whole genome shotgun (WGS) entry which is preliminary data.</text>
</comment>
<organism evidence="2 3">
    <name type="scientific">Bionectria ochroleuca</name>
    <name type="common">Gliocladium roseum</name>
    <dbReference type="NCBI Taxonomy" id="29856"/>
    <lineage>
        <taxon>Eukaryota</taxon>
        <taxon>Fungi</taxon>
        <taxon>Dikarya</taxon>
        <taxon>Ascomycota</taxon>
        <taxon>Pezizomycotina</taxon>
        <taxon>Sordariomycetes</taxon>
        <taxon>Hypocreomycetidae</taxon>
        <taxon>Hypocreales</taxon>
        <taxon>Bionectriaceae</taxon>
        <taxon>Clonostachys</taxon>
    </lineage>
</organism>
<gene>
    <name evidence="2" type="ORF">IM811_014755</name>
</gene>